<reference evidence="2" key="1">
    <citation type="submission" date="2021-06" db="EMBL/GenBank/DDBJ databases">
        <title>Comparative genomics, transcriptomics and evolutionary studies reveal genomic signatures of adaptation to plant cell wall in hemibiotrophic fungi.</title>
        <authorList>
            <consortium name="DOE Joint Genome Institute"/>
            <person name="Baroncelli R."/>
            <person name="Diaz J.F."/>
            <person name="Benocci T."/>
            <person name="Peng M."/>
            <person name="Battaglia E."/>
            <person name="Haridas S."/>
            <person name="Andreopoulos W."/>
            <person name="Labutti K."/>
            <person name="Pangilinan J."/>
            <person name="Floch G.L."/>
            <person name="Makela M.R."/>
            <person name="Henrissat B."/>
            <person name="Grigoriev I.V."/>
            <person name="Crouch J.A."/>
            <person name="De Vries R.P."/>
            <person name="Sukno S.A."/>
            <person name="Thon M.R."/>
        </authorList>
    </citation>
    <scope>NUCLEOTIDE SEQUENCE</scope>
    <source>
        <strain evidence="2">CBS 125086</strain>
    </source>
</reference>
<feature type="compositionally biased region" description="Polar residues" evidence="1">
    <location>
        <begin position="87"/>
        <end position="101"/>
    </location>
</feature>
<evidence type="ECO:0000313" key="2">
    <source>
        <dbReference type="EMBL" id="KAK1573767.1"/>
    </source>
</evidence>
<feature type="region of interest" description="Disordered" evidence="1">
    <location>
        <begin position="72"/>
        <end position="107"/>
    </location>
</feature>
<organism evidence="2 3">
    <name type="scientific">Colletotrichum navitas</name>
    <dbReference type="NCBI Taxonomy" id="681940"/>
    <lineage>
        <taxon>Eukaryota</taxon>
        <taxon>Fungi</taxon>
        <taxon>Dikarya</taxon>
        <taxon>Ascomycota</taxon>
        <taxon>Pezizomycotina</taxon>
        <taxon>Sordariomycetes</taxon>
        <taxon>Hypocreomycetidae</taxon>
        <taxon>Glomerellales</taxon>
        <taxon>Glomerellaceae</taxon>
        <taxon>Colletotrichum</taxon>
        <taxon>Colletotrichum graminicola species complex</taxon>
    </lineage>
</organism>
<name>A0AAD8PPD5_9PEZI</name>
<accession>A0AAD8PPD5</accession>
<evidence type="ECO:0000256" key="1">
    <source>
        <dbReference type="SAM" id="MobiDB-lite"/>
    </source>
</evidence>
<dbReference type="RefSeq" id="XP_060409352.1">
    <property type="nucleotide sequence ID" value="XM_060553000.1"/>
</dbReference>
<feature type="region of interest" description="Disordered" evidence="1">
    <location>
        <begin position="145"/>
        <end position="168"/>
    </location>
</feature>
<comment type="caution">
    <text evidence="2">The sequence shown here is derived from an EMBL/GenBank/DDBJ whole genome shotgun (WGS) entry which is preliminary data.</text>
</comment>
<protein>
    <submittedName>
        <fullName evidence="2">Uncharacterized protein</fullName>
    </submittedName>
</protein>
<dbReference type="Proteomes" id="UP001230504">
    <property type="component" value="Unassembled WGS sequence"/>
</dbReference>
<evidence type="ECO:0000313" key="3">
    <source>
        <dbReference type="Proteomes" id="UP001230504"/>
    </source>
</evidence>
<gene>
    <name evidence="2" type="ORF">LY79DRAFT_398936</name>
</gene>
<dbReference type="AlphaFoldDB" id="A0AAD8PPD5"/>
<dbReference type="GeneID" id="85437240"/>
<feature type="region of interest" description="Disordered" evidence="1">
    <location>
        <begin position="1"/>
        <end position="25"/>
    </location>
</feature>
<dbReference type="EMBL" id="JAHLJV010000086">
    <property type="protein sequence ID" value="KAK1573767.1"/>
    <property type="molecule type" value="Genomic_DNA"/>
</dbReference>
<keyword evidence="3" id="KW-1185">Reference proteome</keyword>
<sequence length="168" mass="18023">MASNRSLRIIDEASPPPQLDDASFSGGGHGTSWLLSRRMLSTLFSLTHATGKKRGGTQAIGVDWGGKFASQSGHKTLSPRGGRAVRFSSSCLPPDTPSSRVSDGIPHSSASSGSCFQRAGLLHILPVFTRTFAQEGFRAPRLRSMLSSPGSRVQGHIWKKSQPPRINR</sequence>
<proteinExistence type="predicted"/>